<sequence length="31" mass="3492">MLYIEGTRGLHKGLKQPQTAYLRGFTGVRLS</sequence>
<protein>
    <submittedName>
        <fullName evidence="1">Uncharacterized protein</fullName>
    </submittedName>
</protein>
<reference evidence="1" key="2">
    <citation type="submission" date="2024-05" db="EMBL/GenBank/DDBJ databases">
        <authorList>
            <person name="Matrishin C.B."/>
            <person name="Kauffman K.M."/>
        </authorList>
    </citation>
    <scope>NUCLEOTIDE SEQUENCE</scope>
</reference>
<proteinExistence type="predicted"/>
<name>A0AAT9JB19_9VIRU</name>
<dbReference type="EMBL" id="BK068090">
    <property type="protein sequence ID" value="DBA54960.1"/>
    <property type="molecule type" value="Genomic_DNA"/>
</dbReference>
<evidence type="ECO:0000313" key="1">
    <source>
        <dbReference type="EMBL" id="DBA54960.1"/>
    </source>
</evidence>
<reference evidence="1" key="1">
    <citation type="journal article" date="2023" name="Microbiome">
        <title>Phages are unrecognized players in the ecology of the oral pathogen Porphyromonas gingivalis.</title>
        <authorList>
            <person name="Matrishin C.B."/>
            <person name="Haase E.M."/>
            <person name="Dewhirst F.E."/>
            <person name="Mark Welch J.L."/>
            <person name="Miranda-Sanchez F."/>
            <person name="Chen T."/>
            <person name="MacFarland D.C."/>
            <person name="Kauffman K.M."/>
        </authorList>
    </citation>
    <scope>NUCLEOTIDE SEQUENCE</scope>
</reference>
<accession>A0AAT9JB19</accession>
<organism evidence="1">
    <name type="scientific">Porphyromonas phage phage008a_KCOM2797</name>
    <dbReference type="NCBI Taxonomy" id="3154099"/>
    <lineage>
        <taxon>Viruses</taxon>
    </lineage>
</organism>